<accession>A0A2N3N5N2</accession>
<dbReference type="OrthoDB" id="3996471at2759"/>
<proteinExistence type="inferred from homology"/>
<feature type="compositionally biased region" description="Polar residues" evidence="5">
    <location>
        <begin position="33"/>
        <end position="48"/>
    </location>
</feature>
<dbReference type="Gene3D" id="3.30.420.10">
    <property type="entry name" value="Ribonuclease H-like superfamily/Ribonuclease H"/>
    <property type="match status" value="1"/>
</dbReference>
<comment type="similarity">
    <text evidence="1">Belongs to the REXO1/REXO3 family.</text>
</comment>
<reference evidence="7 8" key="1">
    <citation type="journal article" date="2017" name="G3 (Bethesda)">
        <title>First Draft Genome Sequence of the Pathogenic Fungus Lomentospora prolificans (Formerly Scedosporium prolificans).</title>
        <authorList>
            <person name="Luo R."/>
            <person name="Zimin A."/>
            <person name="Workman R."/>
            <person name="Fan Y."/>
            <person name="Pertea G."/>
            <person name="Grossman N."/>
            <person name="Wear M.P."/>
            <person name="Jia B."/>
            <person name="Miller H."/>
            <person name="Casadevall A."/>
            <person name="Timp W."/>
            <person name="Zhang S.X."/>
            <person name="Salzberg S.L."/>
        </authorList>
    </citation>
    <scope>NUCLEOTIDE SEQUENCE [LARGE SCALE GENOMIC DNA]</scope>
    <source>
        <strain evidence="7 8">JHH-5317</strain>
    </source>
</reference>
<protein>
    <recommendedName>
        <fullName evidence="6">Exonuclease domain-containing protein</fullName>
    </recommendedName>
</protein>
<feature type="domain" description="Exonuclease" evidence="6">
    <location>
        <begin position="462"/>
        <end position="657"/>
    </location>
</feature>
<keyword evidence="3" id="KW-0378">Hydrolase</keyword>
<dbReference type="GO" id="GO:0003676">
    <property type="term" value="F:nucleic acid binding"/>
    <property type="evidence" value="ECO:0007669"/>
    <property type="project" value="InterPro"/>
</dbReference>
<feature type="compositionally biased region" description="Low complexity" evidence="5">
    <location>
        <begin position="213"/>
        <end position="229"/>
    </location>
</feature>
<dbReference type="InterPro" id="IPR047021">
    <property type="entry name" value="REXO1/3/4-like"/>
</dbReference>
<dbReference type="STRING" id="41688.A0A2N3N5N2"/>
<evidence type="ECO:0000313" key="7">
    <source>
        <dbReference type="EMBL" id="PKS07738.1"/>
    </source>
</evidence>
<feature type="compositionally biased region" description="Basic and acidic residues" evidence="5">
    <location>
        <begin position="65"/>
        <end position="80"/>
    </location>
</feature>
<evidence type="ECO:0000256" key="1">
    <source>
        <dbReference type="ARBA" id="ARBA00006357"/>
    </source>
</evidence>
<dbReference type="InterPro" id="IPR034922">
    <property type="entry name" value="REX1-like_exo"/>
</dbReference>
<feature type="compositionally biased region" description="Basic and acidic residues" evidence="5">
    <location>
        <begin position="49"/>
        <end position="58"/>
    </location>
</feature>
<dbReference type="GO" id="GO:0004527">
    <property type="term" value="F:exonuclease activity"/>
    <property type="evidence" value="ECO:0007669"/>
    <property type="project" value="UniProtKB-KW"/>
</dbReference>
<dbReference type="CDD" id="cd06145">
    <property type="entry name" value="REX1_like"/>
    <property type="match status" value="1"/>
</dbReference>
<dbReference type="SUPFAM" id="SSF53098">
    <property type="entry name" value="Ribonuclease H-like"/>
    <property type="match status" value="1"/>
</dbReference>
<dbReference type="InParanoid" id="A0A2N3N5N2"/>
<evidence type="ECO:0000256" key="3">
    <source>
        <dbReference type="ARBA" id="ARBA00022801"/>
    </source>
</evidence>
<feature type="compositionally biased region" description="Basic and acidic residues" evidence="5">
    <location>
        <begin position="98"/>
        <end position="108"/>
    </location>
</feature>
<dbReference type="EMBL" id="NLAX01000701">
    <property type="protein sequence ID" value="PKS07738.1"/>
    <property type="molecule type" value="Genomic_DNA"/>
</dbReference>
<keyword evidence="8" id="KW-1185">Reference proteome</keyword>
<dbReference type="SMART" id="SM00479">
    <property type="entry name" value="EXOIII"/>
    <property type="match status" value="1"/>
</dbReference>
<dbReference type="AlphaFoldDB" id="A0A2N3N5N2"/>
<dbReference type="InterPro" id="IPR036397">
    <property type="entry name" value="RNaseH_sf"/>
</dbReference>
<evidence type="ECO:0000256" key="4">
    <source>
        <dbReference type="ARBA" id="ARBA00022839"/>
    </source>
</evidence>
<feature type="region of interest" description="Disordered" evidence="5">
    <location>
        <begin position="31"/>
        <end position="177"/>
    </location>
</feature>
<evidence type="ECO:0000256" key="2">
    <source>
        <dbReference type="ARBA" id="ARBA00022722"/>
    </source>
</evidence>
<dbReference type="InterPro" id="IPR013520">
    <property type="entry name" value="Ribonucl_H"/>
</dbReference>
<dbReference type="VEuPathDB" id="FungiDB:jhhlp_006346"/>
<feature type="compositionally biased region" description="Polar residues" evidence="5">
    <location>
        <begin position="145"/>
        <end position="156"/>
    </location>
</feature>
<dbReference type="GO" id="GO:0005634">
    <property type="term" value="C:nucleus"/>
    <property type="evidence" value="ECO:0007669"/>
    <property type="project" value="TreeGrafter"/>
</dbReference>
<keyword evidence="2" id="KW-0540">Nuclease</keyword>
<dbReference type="FunCoup" id="A0A2N3N5N2">
    <property type="interactions" value="65"/>
</dbReference>
<organism evidence="7 8">
    <name type="scientific">Lomentospora prolificans</name>
    <dbReference type="NCBI Taxonomy" id="41688"/>
    <lineage>
        <taxon>Eukaryota</taxon>
        <taxon>Fungi</taxon>
        <taxon>Dikarya</taxon>
        <taxon>Ascomycota</taxon>
        <taxon>Pezizomycotina</taxon>
        <taxon>Sordariomycetes</taxon>
        <taxon>Hypocreomycetidae</taxon>
        <taxon>Microascales</taxon>
        <taxon>Microascaceae</taxon>
        <taxon>Lomentospora</taxon>
    </lineage>
</organism>
<feature type="region of interest" description="Disordered" evidence="5">
    <location>
        <begin position="205"/>
        <end position="242"/>
    </location>
</feature>
<evidence type="ECO:0000313" key="8">
    <source>
        <dbReference type="Proteomes" id="UP000233524"/>
    </source>
</evidence>
<name>A0A2N3N5N2_9PEZI</name>
<evidence type="ECO:0000259" key="6">
    <source>
        <dbReference type="SMART" id="SM00479"/>
    </source>
</evidence>
<dbReference type="Proteomes" id="UP000233524">
    <property type="component" value="Unassembled WGS sequence"/>
</dbReference>
<evidence type="ECO:0000256" key="5">
    <source>
        <dbReference type="SAM" id="MobiDB-lite"/>
    </source>
</evidence>
<keyword evidence="4" id="KW-0269">Exonuclease</keyword>
<sequence length="675" mass="73909">MDATVLLSLKKIPCPKKDKCPNVDCLFQHPRELTSTTSDNSGAESNAEISDRKRKDDSEAGNPEPPKKRVRSGEEGRDDAQNQSALVQAVSRKSIPTKPDEAKPKSLERSVSPPGLKRKSGCLPLDKFQGSPKPSAASQIKLASHQPSSTSASGTHTGPAPPVKKSAKPEALNPRMVAKPPAKFETRLKLLKLVHTELTRLNDNLKKSEQVDKSQSAAAADSVAGASKAVTNGGPDKKASGMALSDQERILVALEEEEKAALDKPDIYTTAMRNTYMKYKRMTVEQWREFCSSKKNAEKSACNPTDGAKPVITGLTPTQEVVILRRLLTPIDNLSKHGYVSSIPSTEDIVNARTVAKMLQGWEKCARCDRRFQVFPGRREEDGALTSGGVCVHHPGKTYFQDRQPGDKSKQLKRYKCCGEAVGDSSGCTRGDTHVFKVSDVKMLASIINFAETPENEKPHGYPVCFDCEMGYTVYGLEVIRVTATSWPSGEVLLDVLVRPKGEVLDLNSRYSGVFPEDMVEAEPYSGYDPENPPLPTEIPTTSEDATRRKYKIVGSPEAARELFFSLISPSTPLIGHGLENDLNALRVVHPTLVDTILLYPHKQGLPYRMGLKMLAAHHLGMKIQVEEPGSIRGHDSAEDARASGELARLKVKGEWDRLKLEGWSIVHGDIVPPP</sequence>
<dbReference type="PANTHER" id="PTHR12801">
    <property type="entry name" value="RNA EXONUCLEASE REXO1 / RECO3 FAMILY MEMBER-RELATED"/>
    <property type="match status" value="1"/>
</dbReference>
<dbReference type="InterPro" id="IPR012337">
    <property type="entry name" value="RNaseH-like_sf"/>
</dbReference>
<gene>
    <name evidence="7" type="ORF">jhhlp_006346</name>
</gene>
<comment type="caution">
    <text evidence="7">The sequence shown here is derived from an EMBL/GenBank/DDBJ whole genome shotgun (WGS) entry which is preliminary data.</text>
</comment>
<dbReference type="PANTHER" id="PTHR12801:SF112">
    <property type="entry name" value="RNA EXONUCLEASE 3"/>
    <property type="match status" value="1"/>
</dbReference>